<keyword evidence="1" id="KW-0472">Membrane</keyword>
<evidence type="ECO:0000256" key="1">
    <source>
        <dbReference type="SAM" id="Phobius"/>
    </source>
</evidence>
<feature type="transmembrane region" description="Helical" evidence="1">
    <location>
        <begin position="143"/>
        <end position="165"/>
    </location>
</feature>
<gene>
    <name evidence="2" type="ORF">BOKJ2_LOCUS14273</name>
</gene>
<dbReference type="EMBL" id="CAJFDH010000006">
    <property type="protein sequence ID" value="CAD5230701.1"/>
    <property type="molecule type" value="Genomic_DNA"/>
</dbReference>
<dbReference type="EMBL" id="CAJFCW020000006">
    <property type="protein sequence ID" value="CAG9127892.1"/>
    <property type="molecule type" value="Genomic_DNA"/>
</dbReference>
<evidence type="ECO:0000313" key="3">
    <source>
        <dbReference type="Proteomes" id="UP000614601"/>
    </source>
</evidence>
<dbReference type="SUPFAM" id="SSF81321">
    <property type="entry name" value="Family A G protein-coupled receptor-like"/>
    <property type="match status" value="1"/>
</dbReference>
<evidence type="ECO:0000313" key="2">
    <source>
        <dbReference type="EMBL" id="CAD5230701.1"/>
    </source>
</evidence>
<keyword evidence="1" id="KW-1133">Transmembrane helix</keyword>
<feature type="transmembrane region" description="Helical" evidence="1">
    <location>
        <begin position="110"/>
        <end position="131"/>
    </location>
</feature>
<dbReference type="Proteomes" id="UP000614601">
    <property type="component" value="Unassembled WGS sequence"/>
</dbReference>
<feature type="transmembrane region" description="Helical" evidence="1">
    <location>
        <begin position="24"/>
        <end position="46"/>
    </location>
</feature>
<dbReference type="PANTHER" id="PTHR22943">
    <property type="entry name" value="7-TRANSMEMBRANE DOMAIN RECEPTOR C.ELEGANS"/>
    <property type="match status" value="1"/>
</dbReference>
<dbReference type="Pfam" id="PF10317">
    <property type="entry name" value="7TM_GPCR_Srd"/>
    <property type="match status" value="1"/>
</dbReference>
<feature type="transmembrane region" description="Helical" evidence="1">
    <location>
        <begin position="200"/>
        <end position="220"/>
    </location>
</feature>
<dbReference type="OrthoDB" id="5825336at2759"/>
<feature type="transmembrane region" description="Helical" evidence="1">
    <location>
        <begin position="281"/>
        <end position="308"/>
    </location>
</feature>
<comment type="caution">
    <text evidence="2">The sequence shown here is derived from an EMBL/GenBank/DDBJ whole genome shotgun (WGS) entry which is preliminary data.</text>
</comment>
<organism evidence="2 3">
    <name type="scientific">Bursaphelenchus okinawaensis</name>
    <dbReference type="NCBI Taxonomy" id="465554"/>
    <lineage>
        <taxon>Eukaryota</taxon>
        <taxon>Metazoa</taxon>
        <taxon>Ecdysozoa</taxon>
        <taxon>Nematoda</taxon>
        <taxon>Chromadorea</taxon>
        <taxon>Rhabditida</taxon>
        <taxon>Tylenchina</taxon>
        <taxon>Tylenchomorpha</taxon>
        <taxon>Aphelenchoidea</taxon>
        <taxon>Aphelenchoididae</taxon>
        <taxon>Bursaphelenchus</taxon>
    </lineage>
</organism>
<sequence length="339" mass="38413">MFEDIVNVTEDDIAFITTVRTAHFWYEIILAVVSIGLNGWVVYLAFTTKNSTMKSFCWVLLMSVSGDIVYALFNLASMVVIEVKRGKMFVMINGPFRHSLYPIPHLLMSLYMMGMFAIIMTIMVQFIYRYYALCKRPMTMTEFVGLYAVGWIWALIEGFSGFVIFDVATDENTAIIEKHPLYAYDTPVYITGDVSVNTCILIQAFFSELAIVSMYVVIIITGRRIHAKLNSNSLNMSKSTKEAQNKLNRVMALQAIYPGVIIGIPICMASVAVQFKMDMPWAGYYIVTSISSMPVINAITVLVGIPSFRRRIFFHVRRREVTVYSSSANVVSHSEMTIH</sequence>
<name>A0A811LTM5_9BILA</name>
<protein>
    <recommendedName>
        <fullName evidence="4">G_PROTEIN_RECEP_F1_2 domain-containing protein</fullName>
    </recommendedName>
</protein>
<feature type="transmembrane region" description="Helical" evidence="1">
    <location>
        <begin position="255"/>
        <end position="275"/>
    </location>
</feature>
<accession>A0A811LTM5</accession>
<dbReference type="Proteomes" id="UP000783686">
    <property type="component" value="Unassembled WGS sequence"/>
</dbReference>
<dbReference type="PANTHER" id="PTHR22943:SF248">
    <property type="entry name" value="SEVEN TM RECEPTOR"/>
    <property type="match status" value="1"/>
</dbReference>
<keyword evidence="3" id="KW-1185">Reference proteome</keyword>
<evidence type="ECO:0008006" key="4">
    <source>
        <dbReference type="Google" id="ProtNLM"/>
    </source>
</evidence>
<dbReference type="InterPro" id="IPR019421">
    <property type="entry name" value="7TM_GPCR_serpentine_rcpt_Srd"/>
</dbReference>
<proteinExistence type="predicted"/>
<reference evidence="2" key="1">
    <citation type="submission" date="2020-09" db="EMBL/GenBank/DDBJ databases">
        <authorList>
            <person name="Kikuchi T."/>
        </authorList>
    </citation>
    <scope>NUCLEOTIDE SEQUENCE</scope>
    <source>
        <strain evidence="2">SH1</strain>
    </source>
</reference>
<dbReference type="AlphaFoldDB" id="A0A811LTM5"/>
<keyword evidence="1" id="KW-0812">Transmembrane</keyword>
<dbReference type="Gene3D" id="1.20.1070.10">
    <property type="entry name" value="Rhodopsin 7-helix transmembrane proteins"/>
    <property type="match status" value="1"/>
</dbReference>
<feature type="transmembrane region" description="Helical" evidence="1">
    <location>
        <begin position="58"/>
        <end position="81"/>
    </location>
</feature>